<evidence type="ECO:0000259" key="2">
    <source>
        <dbReference type="Pfam" id="PF05569"/>
    </source>
</evidence>
<dbReference type="InterPro" id="IPR052173">
    <property type="entry name" value="Beta-lactam_resp_regulator"/>
</dbReference>
<keyword evidence="1" id="KW-0472">Membrane</keyword>
<feature type="domain" description="Peptidase M56" evidence="2">
    <location>
        <begin position="10"/>
        <end position="337"/>
    </location>
</feature>
<keyword evidence="4" id="KW-1185">Reference proteome</keyword>
<accession>A0A850EKR1</accession>
<evidence type="ECO:0000256" key="1">
    <source>
        <dbReference type="SAM" id="Phobius"/>
    </source>
</evidence>
<keyword evidence="1" id="KW-1133">Transmembrane helix</keyword>
<proteinExistence type="predicted"/>
<sequence length="733" mass="82397">MNVVYSGFSALMESTIAASIVILLILLIQSVFRKALSARIRHLLWLLVIIRLLVPVFPESSLSIFHVLDYSRTFQEKLWHQSERAELETIVPSQQLSKSPLPQASITEEINAISPEEGELLPPKSFTETAAAGTVPLVLRIATIIWCIGMIVLLLNLLLFMGWMARLRKQLLPVSDSGVLAVLDEVRRHYKIARNIPLYTGHSTPSPYLSGLLRPWIYIPERAIREMNSAELYHILAHELAHYKRKDMLWNYLGSLAAAIHWPNPLIWVGMRRMKGDRELACDAYVLEKAGEEEAVAYGMTMISFLQRYSATAEPRGLLYFSNPRGRQELIRRITMIKYYKKGSYRISMITVLLIILLSAMTLTNASGSPISEPVKANDKLAEAADFIRYNRLDRIVKAADFTFEAPSVLPPGFQFAEGTLMRTKTSELFERVTLTFVDKRKGQQQQFLLEAGTFKGPEKMTDITIDNIKELYGKTTLEIEQKDLTIQGLKVRRINASIRGDIKDSSYLWERGGVSYRLNSRTAKLLEQEIPALIASMKLPDDKVKSSYINKDLLTVDVIQGEDLKLAAAEIGAAPKFPLQVSDFTVKYSFMTKKLNFSAKNASARVLLSQYESKASGNGGNTQGFTLLQVKDDGQFETFKANRQAIFNRIDGGGELIVPVSLASMNGMEVLITAPYNISPDLDPGKMVTERTSYFWLDSGVCYQVVFNTGQVKDRESVVAALIKIPPIQFKE</sequence>
<dbReference type="AlphaFoldDB" id="A0A850EKR1"/>
<dbReference type="Proteomes" id="UP000564806">
    <property type="component" value="Unassembled WGS sequence"/>
</dbReference>
<gene>
    <name evidence="3" type="ORF">HPT30_11515</name>
</gene>
<comment type="caution">
    <text evidence="3">The sequence shown here is derived from an EMBL/GenBank/DDBJ whole genome shotgun (WGS) entry which is preliminary data.</text>
</comment>
<feature type="transmembrane region" description="Helical" evidence="1">
    <location>
        <begin position="44"/>
        <end position="68"/>
    </location>
</feature>
<name>A0A850EKR1_9BACL</name>
<feature type="transmembrane region" description="Helical" evidence="1">
    <location>
        <begin position="137"/>
        <end position="160"/>
    </location>
</feature>
<organism evidence="3 4">
    <name type="scientific">Paenibacillus agri</name>
    <dbReference type="NCBI Taxonomy" id="2744309"/>
    <lineage>
        <taxon>Bacteria</taxon>
        <taxon>Bacillati</taxon>
        <taxon>Bacillota</taxon>
        <taxon>Bacilli</taxon>
        <taxon>Bacillales</taxon>
        <taxon>Paenibacillaceae</taxon>
        <taxon>Paenibacillus</taxon>
    </lineage>
</organism>
<reference evidence="3" key="1">
    <citation type="submission" date="2020-06" db="EMBL/GenBank/DDBJ databases">
        <title>Paenibacillus sp. nov., isolated from soil.</title>
        <authorList>
            <person name="Seo Y.L."/>
        </authorList>
    </citation>
    <scope>NUCLEOTIDE SEQUENCE [LARGE SCALE GENOMIC DNA]</scope>
    <source>
        <strain evidence="3">JW14</strain>
    </source>
</reference>
<protein>
    <submittedName>
        <fullName evidence="3">M56 family metallopeptidase</fullName>
    </submittedName>
</protein>
<feature type="transmembrane region" description="Helical" evidence="1">
    <location>
        <begin position="343"/>
        <end position="363"/>
    </location>
</feature>
<dbReference type="InterPro" id="IPR008756">
    <property type="entry name" value="Peptidase_M56"/>
</dbReference>
<evidence type="ECO:0000313" key="4">
    <source>
        <dbReference type="Proteomes" id="UP000564806"/>
    </source>
</evidence>
<feature type="transmembrane region" description="Helical" evidence="1">
    <location>
        <begin position="15"/>
        <end position="32"/>
    </location>
</feature>
<dbReference type="PANTHER" id="PTHR34978">
    <property type="entry name" value="POSSIBLE SENSOR-TRANSDUCER PROTEIN BLAR"/>
    <property type="match status" value="1"/>
</dbReference>
<dbReference type="Pfam" id="PF05569">
    <property type="entry name" value="Peptidase_M56"/>
    <property type="match status" value="1"/>
</dbReference>
<dbReference type="EMBL" id="JABWCS010000205">
    <property type="protein sequence ID" value="NUU60976.1"/>
    <property type="molecule type" value="Genomic_DNA"/>
</dbReference>
<dbReference type="RefSeq" id="WP_175371527.1">
    <property type="nucleotide sequence ID" value="NZ_JABWCS010000205.1"/>
</dbReference>
<dbReference type="PANTHER" id="PTHR34978:SF3">
    <property type="entry name" value="SLR0241 PROTEIN"/>
    <property type="match status" value="1"/>
</dbReference>
<dbReference type="Gene3D" id="3.30.2010.10">
    <property type="entry name" value="Metalloproteases ('zincins'), catalytic domain"/>
    <property type="match status" value="1"/>
</dbReference>
<evidence type="ECO:0000313" key="3">
    <source>
        <dbReference type="EMBL" id="NUU60976.1"/>
    </source>
</evidence>
<keyword evidence="1" id="KW-0812">Transmembrane</keyword>
<dbReference type="CDD" id="cd07341">
    <property type="entry name" value="M56_BlaR1_MecR1_like"/>
    <property type="match status" value="1"/>
</dbReference>